<dbReference type="InterPro" id="IPR003660">
    <property type="entry name" value="HAMP_dom"/>
</dbReference>
<keyword evidence="10 11" id="KW-0472">Membrane</keyword>
<protein>
    <recommendedName>
        <fullName evidence="3">histidine kinase</fullName>
        <ecNumber evidence="3">2.7.13.3</ecNumber>
    </recommendedName>
</protein>
<dbReference type="PANTHER" id="PTHR45436:SF5">
    <property type="entry name" value="SENSOR HISTIDINE KINASE TRCS"/>
    <property type="match status" value="1"/>
</dbReference>
<evidence type="ECO:0000256" key="1">
    <source>
        <dbReference type="ARBA" id="ARBA00000085"/>
    </source>
</evidence>
<dbReference type="Proteomes" id="UP000523821">
    <property type="component" value="Unassembled WGS sequence"/>
</dbReference>
<dbReference type="InterPro" id="IPR036890">
    <property type="entry name" value="HATPase_C_sf"/>
</dbReference>
<evidence type="ECO:0000256" key="2">
    <source>
        <dbReference type="ARBA" id="ARBA00004370"/>
    </source>
</evidence>
<evidence type="ECO:0000256" key="7">
    <source>
        <dbReference type="ARBA" id="ARBA00022777"/>
    </source>
</evidence>
<evidence type="ECO:0000256" key="10">
    <source>
        <dbReference type="ARBA" id="ARBA00023136"/>
    </source>
</evidence>
<keyword evidence="4" id="KW-0597">Phosphoprotein</keyword>
<dbReference type="PRINTS" id="PR00344">
    <property type="entry name" value="BCTRLSENSOR"/>
</dbReference>
<evidence type="ECO:0000259" key="13">
    <source>
        <dbReference type="PROSITE" id="PS50885"/>
    </source>
</evidence>
<dbReference type="Gene3D" id="3.30.565.10">
    <property type="entry name" value="Histidine kinase-like ATPase, C-terminal domain"/>
    <property type="match status" value="1"/>
</dbReference>
<feature type="transmembrane region" description="Helical" evidence="11">
    <location>
        <begin position="12"/>
        <end position="45"/>
    </location>
</feature>
<dbReference type="PROSITE" id="PS50109">
    <property type="entry name" value="HIS_KIN"/>
    <property type="match status" value="1"/>
</dbReference>
<dbReference type="GO" id="GO:0005886">
    <property type="term" value="C:plasma membrane"/>
    <property type="evidence" value="ECO:0007669"/>
    <property type="project" value="TreeGrafter"/>
</dbReference>
<proteinExistence type="predicted"/>
<keyword evidence="7 14" id="KW-0418">Kinase</keyword>
<dbReference type="SMART" id="SM00304">
    <property type="entry name" value="HAMP"/>
    <property type="match status" value="1"/>
</dbReference>
<dbReference type="InterPro" id="IPR005467">
    <property type="entry name" value="His_kinase_dom"/>
</dbReference>
<feature type="domain" description="HAMP" evidence="13">
    <location>
        <begin position="80"/>
        <end position="134"/>
    </location>
</feature>
<evidence type="ECO:0000256" key="3">
    <source>
        <dbReference type="ARBA" id="ARBA00012438"/>
    </source>
</evidence>
<keyword evidence="8 11" id="KW-1133">Transmembrane helix</keyword>
<dbReference type="SMART" id="SM00387">
    <property type="entry name" value="HATPase_c"/>
    <property type="match status" value="1"/>
</dbReference>
<dbReference type="SUPFAM" id="SSF55874">
    <property type="entry name" value="ATPase domain of HSP90 chaperone/DNA topoisomerase II/histidine kinase"/>
    <property type="match status" value="1"/>
</dbReference>
<keyword evidence="6 11" id="KW-0812">Transmembrane</keyword>
<keyword evidence="9" id="KW-0902">Two-component regulatory system</keyword>
<dbReference type="GO" id="GO:0000155">
    <property type="term" value="F:phosphorelay sensor kinase activity"/>
    <property type="evidence" value="ECO:0007669"/>
    <property type="project" value="InterPro"/>
</dbReference>
<accession>A0A7W9FLU1</accession>
<comment type="caution">
    <text evidence="14">The sequence shown here is derived from an EMBL/GenBank/DDBJ whole genome shotgun (WGS) entry which is preliminary data.</text>
</comment>
<dbReference type="CDD" id="cd00075">
    <property type="entry name" value="HATPase"/>
    <property type="match status" value="1"/>
</dbReference>
<dbReference type="InterPro" id="IPR036097">
    <property type="entry name" value="HisK_dim/P_sf"/>
</dbReference>
<feature type="domain" description="Histidine kinase" evidence="12">
    <location>
        <begin position="142"/>
        <end position="354"/>
    </location>
</feature>
<dbReference type="Pfam" id="PF02518">
    <property type="entry name" value="HATPase_c"/>
    <property type="match status" value="1"/>
</dbReference>
<dbReference type="SMART" id="SM00388">
    <property type="entry name" value="HisKA"/>
    <property type="match status" value="1"/>
</dbReference>
<dbReference type="PANTHER" id="PTHR45436">
    <property type="entry name" value="SENSOR HISTIDINE KINASE YKOH"/>
    <property type="match status" value="1"/>
</dbReference>
<dbReference type="Pfam" id="PF00512">
    <property type="entry name" value="HisKA"/>
    <property type="match status" value="1"/>
</dbReference>
<sequence>MKMETRAGLSRQILIAMSAITILAGVLVFFGSYLVYSAIVAVYPLPETDEWLTSLDLVIFAALILGTLPIAALVALRLARRILDPLESLARSARQIAAGDLSARAAASDKALGETASLVGDFNTMAQRLQDMAADMALWNATIAHELRTPLTILKGRLQGIIDGVFEPDERTLRRLILQVDGLARLVEDLRTVTLADSGHLDLRIVPTRLDRELEELAELMAPDLASDGFHLTLELDDIVVDADATRVRQAVLALISNARRHAIRGAITISLKAVDGTAVLAISDEGPGIDRNLAGRAFEPFVRGDPDRAKETGGNGLGLSVVRAIMEAHGGSLRYRTAPGGGALFEMGFGASAVPRAR</sequence>
<dbReference type="CDD" id="cd00082">
    <property type="entry name" value="HisKA"/>
    <property type="match status" value="1"/>
</dbReference>
<dbReference type="InterPro" id="IPR003594">
    <property type="entry name" value="HATPase_dom"/>
</dbReference>
<comment type="catalytic activity">
    <reaction evidence="1">
        <text>ATP + protein L-histidine = ADP + protein N-phospho-L-histidine.</text>
        <dbReference type="EC" id="2.7.13.3"/>
    </reaction>
</comment>
<evidence type="ECO:0000256" key="9">
    <source>
        <dbReference type="ARBA" id="ARBA00023012"/>
    </source>
</evidence>
<dbReference type="AlphaFoldDB" id="A0A7W9FLU1"/>
<organism evidence="14 15">
    <name type="scientific">Prosthecomicrobium pneumaticum</name>
    <dbReference type="NCBI Taxonomy" id="81895"/>
    <lineage>
        <taxon>Bacteria</taxon>
        <taxon>Pseudomonadati</taxon>
        <taxon>Pseudomonadota</taxon>
        <taxon>Alphaproteobacteria</taxon>
        <taxon>Hyphomicrobiales</taxon>
        <taxon>Kaistiaceae</taxon>
        <taxon>Prosthecomicrobium</taxon>
    </lineage>
</organism>
<gene>
    <name evidence="14" type="ORF">GGQ63_002106</name>
</gene>
<reference evidence="14 15" key="1">
    <citation type="submission" date="2020-08" db="EMBL/GenBank/DDBJ databases">
        <title>Genomic Encyclopedia of Type Strains, Phase IV (KMG-IV): sequencing the most valuable type-strain genomes for metagenomic binning, comparative biology and taxonomic classification.</title>
        <authorList>
            <person name="Goeker M."/>
        </authorList>
    </citation>
    <scope>NUCLEOTIDE SEQUENCE [LARGE SCALE GENOMIC DNA]</scope>
    <source>
        <strain evidence="14 15">DSM 16268</strain>
    </source>
</reference>
<evidence type="ECO:0000259" key="12">
    <source>
        <dbReference type="PROSITE" id="PS50109"/>
    </source>
</evidence>
<evidence type="ECO:0000256" key="8">
    <source>
        <dbReference type="ARBA" id="ARBA00022989"/>
    </source>
</evidence>
<dbReference type="InterPro" id="IPR004358">
    <property type="entry name" value="Sig_transdc_His_kin-like_C"/>
</dbReference>
<dbReference type="InterPro" id="IPR050428">
    <property type="entry name" value="TCS_sensor_his_kinase"/>
</dbReference>
<dbReference type="Pfam" id="PF00672">
    <property type="entry name" value="HAMP"/>
    <property type="match status" value="1"/>
</dbReference>
<dbReference type="SUPFAM" id="SSF47384">
    <property type="entry name" value="Homodimeric domain of signal transducing histidine kinase"/>
    <property type="match status" value="1"/>
</dbReference>
<evidence type="ECO:0000256" key="4">
    <source>
        <dbReference type="ARBA" id="ARBA00022553"/>
    </source>
</evidence>
<dbReference type="InterPro" id="IPR003661">
    <property type="entry name" value="HisK_dim/P_dom"/>
</dbReference>
<evidence type="ECO:0000313" key="14">
    <source>
        <dbReference type="EMBL" id="MBB5753040.1"/>
    </source>
</evidence>
<dbReference type="Gene3D" id="6.10.340.10">
    <property type="match status" value="1"/>
</dbReference>
<keyword evidence="15" id="KW-1185">Reference proteome</keyword>
<keyword evidence="5 14" id="KW-0808">Transferase</keyword>
<evidence type="ECO:0000313" key="15">
    <source>
        <dbReference type="Proteomes" id="UP000523821"/>
    </source>
</evidence>
<dbReference type="Gene3D" id="1.10.287.130">
    <property type="match status" value="1"/>
</dbReference>
<evidence type="ECO:0000256" key="11">
    <source>
        <dbReference type="SAM" id="Phobius"/>
    </source>
</evidence>
<dbReference type="EMBL" id="JACHOO010000004">
    <property type="protein sequence ID" value="MBB5753040.1"/>
    <property type="molecule type" value="Genomic_DNA"/>
</dbReference>
<dbReference type="PROSITE" id="PS50885">
    <property type="entry name" value="HAMP"/>
    <property type="match status" value="1"/>
</dbReference>
<name>A0A7W9FLU1_9HYPH</name>
<feature type="transmembrane region" description="Helical" evidence="11">
    <location>
        <begin position="57"/>
        <end position="79"/>
    </location>
</feature>
<comment type="subcellular location">
    <subcellularLocation>
        <location evidence="2">Membrane</location>
    </subcellularLocation>
</comment>
<dbReference type="EC" id="2.7.13.3" evidence="3"/>
<evidence type="ECO:0000256" key="5">
    <source>
        <dbReference type="ARBA" id="ARBA00022679"/>
    </source>
</evidence>
<dbReference type="SUPFAM" id="SSF158472">
    <property type="entry name" value="HAMP domain-like"/>
    <property type="match status" value="1"/>
</dbReference>
<dbReference type="CDD" id="cd06225">
    <property type="entry name" value="HAMP"/>
    <property type="match status" value="1"/>
</dbReference>
<evidence type="ECO:0000256" key="6">
    <source>
        <dbReference type="ARBA" id="ARBA00022692"/>
    </source>
</evidence>